<gene>
    <name evidence="7" type="ORF">FNF27_04833</name>
    <name evidence="6" type="ORF">FNF28_02979</name>
    <name evidence="5" type="ORF">FNF31_04410</name>
</gene>
<evidence type="ECO:0000313" key="10">
    <source>
        <dbReference type="Proteomes" id="UP000325113"/>
    </source>
</evidence>
<dbReference type="InterPro" id="IPR014710">
    <property type="entry name" value="RmlC-like_jellyroll"/>
</dbReference>
<evidence type="ECO:0000259" key="4">
    <source>
        <dbReference type="Pfam" id="PF17954"/>
    </source>
</evidence>
<dbReference type="InterPro" id="IPR011051">
    <property type="entry name" value="RmlC_Cupin_sf"/>
</dbReference>
<dbReference type="PANTHER" id="PTHR43212">
    <property type="entry name" value="QUERCETIN 2,3-DIOXYGENASE"/>
    <property type="match status" value="1"/>
</dbReference>
<evidence type="ECO:0000313" key="6">
    <source>
        <dbReference type="EMBL" id="KAA0166907.1"/>
    </source>
</evidence>
<dbReference type="Proteomes" id="UP000324907">
    <property type="component" value="Unassembled WGS sequence"/>
</dbReference>
<proteinExistence type="inferred from homology"/>
<organism evidence="6 9">
    <name type="scientific">Cafeteria roenbergensis</name>
    <name type="common">Marine flagellate</name>
    <dbReference type="NCBI Taxonomy" id="33653"/>
    <lineage>
        <taxon>Eukaryota</taxon>
        <taxon>Sar</taxon>
        <taxon>Stramenopiles</taxon>
        <taxon>Bigyra</taxon>
        <taxon>Opalozoa</taxon>
        <taxon>Bicosoecida</taxon>
        <taxon>Cafeteriaceae</taxon>
        <taxon>Cafeteria</taxon>
    </lineage>
</organism>
<name>A0A5A8DQJ8_CAFRO</name>
<dbReference type="Proteomes" id="UP000322899">
    <property type="component" value="Unassembled WGS sequence"/>
</dbReference>
<evidence type="ECO:0000256" key="2">
    <source>
        <dbReference type="RuleBase" id="RU003457"/>
    </source>
</evidence>
<evidence type="ECO:0000313" key="9">
    <source>
        <dbReference type="Proteomes" id="UP000324907"/>
    </source>
</evidence>
<reference evidence="8 9" key="1">
    <citation type="submission" date="2019-07" db="EMBL/GenBank/DDBJ databases">
        <title>Genomes of Cafeteria roenbergensis.</title>
        <authorList>
            <person name="Fischer M.G."/>
            <person name="Hackl T."/>
            <person name="Roman M."/>
        </authorList>
    </citation>
    <scope>NUCLEOTIDE SEQUENCE [LARGE SCALE GENOMIC DNA]</scope>
    <source>
        <strain evidence="5 10">Cflag</strain>
        <strain evidence="7 8">E4-10P</strain>
        <strain evidence="6 9">RCC970-E3</strain>
    </source>
</reference>
<evidence type="ECO:0000256" key="1">
    <source>
        <dbReference type="ARBA" id="ARBA00008416"/>
    </source>
</evidence>
<evidence type="ECO:0008006" key="11">
    <source>
        <dbReference type="Google" id="ProtNLM"/>
    </source>
</evidence>
<dbReference type="InterPro" id="IPR003829">
    <property type="entry name" value="Pirin_N_dom"/>
</dbReference>
<dbReference type="OrthoDB" id="198735at2759"/>
<dbReference type="Gene3D" id="2.60.120.10">
    <property type="entry name" value="Jelly Rolls"/>
    <property type="match status" value="2"/>
</dbReference>
<feature type="domain" description="Quercetin 2,3-dioxygenase C-terminal cupin" evidence="4">
    <location>
        <begin position="218"/>
        <end position="287"/>
    </location>
</feature>
<dbReference type="Proteomes" id="UP000325113">
    <property type="component" value="Unassembled WGS sequence"/>
</dbReference>
<comment type="caution">
    <text evidence="6">The sequence shown here is derived from an EMBL/GenBank/DDBJ whole genome shotgun (WGS) entry which is preliminary data.</text>
</comment>
<dbReference type="PANTHER" id="PTHR43212:SF3">
    <property type="entry name" value="QUERCETIN 2,3-DIOXYGENASE"/>
    <property type="match status" value="1"/>
</dbReference>
<sequence length="324" mass="34616">MSALRCRLAQRSQCMLHRLASGTARMASAATSPTASLAKTSEAAAAVAGASARPASSSASKITVRPSDARGHADHGWLSSSHTFSFAGYHDHRFDGFGPLRVINEDFVQGSFGFGKHSHSNFLIFSYPLSGALRHVDSLGNTERVGRGAVQFTAAGTGISHSEANISGSDPVHFLQIWLQPHRRGEKPRYVTRHFADEEKRNALRPIVTADGADKTIVSGRGDVAVYACILEDGERVTHTFRGGRGYIHVPQVPGTQGVTVNGERLRPGDGAFIVDADTVAITAHADKDASRKSGRSLRVSRSIDGAFDYGSVPGTEFLLFDMA</sequence>
<protein>
    <recommendedName>
        <fullName evidence="11">Pirin N-terminal domain-containing protein</fullName>
    </recommendedName>
</protein>
<dbReference type="AlphaFoldDB" id="A0A5A8DQJ8"/>
<evidence type="ECO:0000313" key="7">
    <source>
        <dbReference type="EMBL" id="KAA0173683.1"/>
    </source>
</evidence>
<dbReference type="InterPro" id="IPR012093">
    <property type="entry name" value="Pirin"/>
</dbReference>
<comment type="similarity">
    <text evidence="1 2">Belongs to the pirin family.</text>
</comment>
<evidence type="ECO:0000313" key="5">
    <source>
        <dbReference type="EMBL" id="KAA0160244.1"/>
    </source>
</evidence>
<evidence type="ECO:0000259" key="3">
    <source>
        <dbReference type="Pfam" id="PF02678"/>
    </source>
</evidence>
<dbReference type="EMBL" id="VLTM01000046">
    <property type="protein sequence ID" value="KAA0160244.1"/>
    <property type="molecule type" value="Genomic_DNA"/>
</dbReference>
<feature type="domain" description="Pirin N-terminal" evidence="3">
    <location>
        <begin position="67"/>
        <end position="179"/>
    </location>
</feature>
<accession>A0A5A8DQJ8</accession>
<dbReference type="SUPFAM" id="SSF51182">
    <property type="entry name" value="RmlC-like cupins"/>
    <property type="match status" value="1"/>
</dbReference>
<dbReference type="Pfam" id="PF02678">
    <property type="entry name" value="Pirin"/>
    <property type="match status" value="1"/>
</dbReference>
<evidence type="ECO:0000313" key="8">
    <source>
        <dbReference type="Proteomes" id="UP000322899"/>
    </source>
</evidence>
<dbReference type="EMBL" id="VLTL01000037">
    <property type="protein sequence ID" value="KAA0166907.1"/>
    <property type="molecule type" value="Genomic_DNA"/>
</dbReference>
<dbReference type="Pfam" id="PF17954">
    <property type="entry name" value="Pirin_C_2"/>
    <property type="match status" value="1"/>
</dbReference>
<dbReference type="CDD" id="cd02910">
    <property type="entry name" value="cupin_Yhhw_N"/>
    <property type="match status" value="1"/>
</dbReference>
<dbReference type="EMBL" id="VLTO01000030">
    <property type="protein sequence ID" value="KAA0173683.1"/>
    <property type="molecule type" value="Genomic_DNA"/>
</dbReference>
<dbReference type="InterPro" id="IPR041602">
    <property type="entry name" value="Quercetinase_C"/>
</dbReference>